<evidence type="ECO:0000256" key="5">
    <source>
        <dbReference type="SAM" id="Phobius"/>
    </source>
</evidence>
<feature type="active site" description="Proton donor/acceptor" evidence="4">
    <location>
        <position position="114"/>
    </location>
</feature>
<gene>
    <name evidence="7" type="ORF">I585_01257</name>
    <name evidence="6" type="ORF">UAI_04476</name>
</gene>
<sequence>MALILLYTGVLMVSLPWLKTTIIVAKDSRTSITQVTNLSEVRDIPFKRVDPPTLNQVLLSKPNDQSAIGEIQIADLNIALPIFAGLDSTQLIYGVGSMYPDRNLKKANLVLLGHHLGAQELLFGNLVNARKGQEIQLSYLGKYYDYVIDQKQVVDEKDLAELAAAEKPQLTLVTCDSPDYTTKRVIVKANLVKQSSDKTKQVMKINETKFLKKKQQINLKRIVLPLFLLVLGLISVTYLIIKKI</sequence>
<dbReference type="Proteomes" id="UP000014148">
    <property type="component" value="Unassembled WGS sequence"/>
</dbReference>
<protein>
    <submittedName>
        <fullName evidence="6">Sortase</fullName>
    </submittedName>
</protein>
<proteinExistence type="predicted"/>
<dbReference type="PATRIC" id="fig|1158601.3.peg.4439"/>
<dbReference type="Pfam" id="PF04203">
    <property type="entry name" value="Sortase"/>
    <property type="match status" value="1"/>
</dbReference>
<keyword evidence="9" id="KW-1185">Reference proteome</keyword>
<evidence type="ECO:0000313" key="9">
    <source>
        <dbReference type="Proteomes" id="UP000014148"/>
    </source>
</evidence>
<name>R2NHG4_9ENTE</name>
<dbReference type="STRING" id="71451.RV07_GL000723"/>
<keyword evidence="5" id="KW-0812">Transmembrane</keyword>
<dbReference type="AlphaFoldDB" id="R2NHG4"/>
<dbReference type="EMBL" id="AJAK01000032">
    <property type="protein sequence ID" value="EOH71522.1"/>
    <property type="molecule type" value="Genomic_DNA"/>
</dbReference>
<evidence type="ECO:0000256" key="2">
    <source>
        <dbReference type="ARBA" id="ARBA00022801"/>
    </source>
</evidence>
<keyword evidence="3" id="KW-0788">Thiol protease</keyword>
<keyword evidence="5" id="KW-0472">Membrane</keyword>
<evidence type="ECO:0000313" key="8">
    <source>
        <dbReference type="Proteomes" id="UP000013783"/>
    </source>
</evidence>
<evidence type="ECO:0000256" key="3">
    <source>
        <dbReference type="ARBA" id="ARBA00022807"/>
    </source>
</evidence>
<dbReference type="InterPro" id="IPR005754">
    <property type="entry name" value="Sortase"/>
</dbReference>
<keyword evidence="2" id="KW-0378">Hydrolase</keyword>
<evidence type="ECO:0000256" key="1">
    <source>
        <dbReference type="ARBA" id="ARBA00022670"/>
    </source>
</evidence>
<evidence type="ECO:0000256" key="4">
    <source>
        <dbReference type="PIRSR" id="PIRSR605754-1"/>
    </source>
</evidence>
<keyword evidence="5" id="KW-1133">Transmembrane helix</keyword>
<organism evidence="6 8">
    <name type="scientific">Enterococcus malodoratus ATCC 43197</name>
    <dbReference type="NCBI Taxonomy" id="1158601"/>
    <lineage>
        <taxon>Bacteria</taxon>
        <taxon>Bacillati</taxon>
        <taxon>Bacillota</taxon>
        <taxon>Bacilli</taxon>
        <taxon>Lactobacillales</taxon>
        <taxon>Enterococcaceae</taxon>
        <taxon>Enterococcus</taxon>
    </lineage>
</organism>
<dbReference type="Proteomes" id="UP000013783">
    <property type="component" value="Unassembled WGS sequence"/>
</dbReference>
<dbReference type="GO" id="GO:0006508">
    <property type="term" value="P:proteolysis"/>
    <property type="evidence" value="ECO:0007669"/>
    <property type="project" value="UniProtKB-KW"/>
</dbReference>
<accession>R2NHG4</accession>
<dbReference type="InterPro" id="IPR023365">
    <property type="entry name" value="Sortase_dom-sf"/>
</dbReference>
<reference evidence="6 8" key="1">
    <citation type="submission" date="2013-02" db="EMBL/GenBank/DDBJ databases">
        <title>The Genome Sequence of Enterococcus malodoratus ATCC_43197.</title>
        <authorList>
            <consortium name="The Broad Institute Genome Sequencing Platform"/>
            <consortium name="The Broad Institute Genome Sequencing Center for Infectious Disease"/>
            <person name="Earl A.M."/>
            <person name="Gilmore M.S."/>
            <person name="Lebreton F."/>
            <person name="Walker B."/>
            <person name="Young S.K."/>
            <person name="Zeng Q."/>
            <person name="Gargeya S."/>
            <person name="Fitzgerald M."/>
            <person name="Haas B."/>
            <person name="Abouelleil A."/>
            <person name="Alvarado L."/>
            <person name="Arachchi H.M."/>
            <person name="Berlin A.M."/>
            <person name="Chapman S.B."/>
            <person name="Dewar J."/>
            <person name="Goldberg J."/>
            <person name="Griggs A."/>
            <person name="Gujja S."/>
            <person name="Hansen M."/>
            <person name="Howarth C."/>
            <person name="Imamovic A."/>
            <person name="Larimer J."/>
            <person name="McCowan C."/>
            <person name="Murphy C."/>
            <person name="Neiman D."/>
            <person name="Pearson M."/>
            <person name="Priest M."/>
            <person name="Roberts A."/>
            <person name="Saif S."/>
            <person name="Shea T."/>
            <person name="Sisk P."/>
            <person name="Sykes S."/>
            <person name="Wortman J."/>
            <person name="Nusbaum C."/>
            <person name="Birren B."/>
        </authorList>
    </citation>
    <scope>NUCLEOTIDE SEQUENCE [LARGE SCALE GENOMIC DNA]</scope>
    <source>
        <strain evidence="6 8">ATCC 43197</strain>
    </source>
</reference>
<dbReference type="Gene3D" id="2.40.260.10">
    <property type="entry name" value="Sortase"/>
    <property type="match status" value="1"/>
</dbReference>
<dbReference type="GO" id="GO:0008234">
    <property type="term" value="F:cysteine-type peptidase activity"/>
    <property type="evidence" value="ECO:0007669"/>
    <property type="project" value="UniProtKB-KW"/>
</dbReference>
<dbReference type="EMBL" id="ASWA01000002">
    <property type="protein sequence ID" value="EOT69788.1"/>
    <property type="molecule type" value="Genomic_DNA"/>
</dbReference>
<dbReference type="InterPro" id="IPR042007">
    <property type="entry name" value="Sortase_A"/>
</dbReference>
<keyword evidence="1" id="KW-0645">Protease</keyword>
<comment type="caution">
    <text evidence="6">The sequence shown here is derived from an EMBL/GenBank/DDBJ whole genome shotgun (WGS) entry which is preliminary data.</text>
</comment>
<evidence type="ECO:0000313" key="6">
    <source>
        <dbReference type="EMBL" id="EOH71522.1"/>
    </source>
</evidence>
<dbReference type="eggNOG" id="COG3764">
    <property type="taxonomic scope" value="Bacteria"/>
</dbReference>
<feature type="active site" description="Acyl-thioester intermediate" evidence="4">
    <location>
        <position position="175"/>
    </location>
</feature>
<dbReference type="CDD" id="cd06165">
    <property type="entry name" value="Sortase_A"/>
    <property type="match status" value="1"/>
</dbReference>
<evidence type="ECO:0000313" key="7">
    <source>
        <dbReference type="EMBL" id="EOT69788.1"/>
    </source>
</evidence>
<dbReference type="NCBIfam" id="TIGR01076">
    <property type="entry name" value="sortase_fam"/>
    <property type="match status" value="1"/>
</dbReference>
<feature type="transmembrane region" description="Helical" evidence="5">
    <location>
        <begin position="222"/>
        <end position="241"/>
    </location>
</feature>
<reference evidence="7 9" key="2">
    <citation type="submission" date="2013-03" db="EMBL/GenBank/DDBJ databases">
        <title>The Genome Sequence of Enterococcus malodoratus ATCC_43197 (PacBio/Illumina hybrid assembly).</title>
        <authorList>
            <consortium name="The Broad Institute Genomics Platform"/>
            <consortium name="The Broad Institute Genome Sequencing Center for Infectious Disease"/>
            <person name="Earl A."/>
            <person name="Russ C."/>
            <person name="Gilmore M."/>
            <person name="Surin D."/>
            <person name="Walker B."/>
            <person name="Young S."/>
            <person name="Zeng Q."/>
            <person name="Gargeya S."/>
            <person name="Fitzgerald M."/>
            <person name="Haas B."/>
            <person name="Abouelleil A."/>
            <person name="Allen A.W."/>
            <person name="Alvarado L."/>
            <person name="Arachchi H.M."/>
            <person name="Berlin A.M."/>
            <person name="Chapman S.B."/>
            <person name="Gainer-Dewar J."/>
            <person name="Goldberg J."/>
            <person name="Griggs A."/>
            <person name="Gujja S."/>
            <person name="Hansen M."/>
            <person name="Howarth C."/>
            <person name="Imamovic A."/>
            <person name="Ireland A."/>
            <person name="Larimer J."/>
            <person name="McCowan C."/>
            <person name="Murphy C."/>
            <person name="Pearson M."/>
            <person name="Poon T.W."/>
            <person name="Priest M."/>
            <person name="Roberts A."/>
            <person name="Saif S."/>
            <person name="Shea T."/>
            <person name="Sisk P."/>
            <person name="Sykes S."/>
            <person name="Wortman J."/>
            <person name="Nusbaum C."/>
            <person name="Birren B."/>
        </authorList>
    </citation>
    <scope>NUCLEOTIDE SEQUENCE [LARGE SCALE GENOMIC DNA]</scope>
    <source>
        <strain evidence="7 9">ATCC 43197</strain>
    </source>
</reference>
<dbReference type="SUPFAM" id="SSF63817">
    <property type="entry name" value="Sortase"/>
    <property type="match status" value="1"/>
</dbReference>